<dbReference type="AlphaFoldDB" id="A0A6C0AL24"/>
<name>A0A6C0AL24_9ZZZZ</name>
<dbReference type="Pfam" id="PF13385">
    <property type="entry name" value="Laminin_G_3"/>
    <property type="match status" value="1"/>
</dbReference>
<dbReference type="EMBL" id="MN740675">
    <property type="protein sequence ID" value="QHS80173.1"/>
    <property type="molecule type" value="Genomic_DNA"/>
</dbReference>
<keyword evidence="1" id="KW-1133">Transmembrane helix</keyword>
<keyword evidence="1" id="KW-0812">Transmembrane</keyword>
<keyword evidence="1" id="KW-0472">Membrane</keyword>
<evidence type="ECO:0000313" key="2">
    <source>
        <dbReference type="EMBL" id="QHS80173.1"/>
    </source>
</evidence>
<accession>A0A6C0AL24</accession>
<reference evidence="2" key="1">
    <citation type="journal article" date="2020" name="Nature">
        <title>Giant virus diversity and host interactions through global metagenomics.</title>
        <authorList>
            <person name="Schulz F."/>
            <person name="Roux S."/>
            <person name="Paez-Espino D."/>
            <person name="Jungbluth S."/>
            <person name="Walsh D.A."/>
            <person name="Denef V.J."/>
            <person name="McMahon K.D."/>
            <person name="Konstantinidis K.T."/>
            <person name="Eloe-Fadrosh E.A."/>
            <person name="Kyrpides N.C."/>
            <person name="Woyke T."/>
        </authorList>
    </citation>
    <scope>NUCLEOTIDE SEQUENCE</scope>
    <source>
        <strain evidence="2">GVMAG-S-1039698-54</strain>
    </source>
</reference>
<sequence>MNMNPGISGASMMNRVTQPFGSPSFVDGSKEFVSSNSMVAKVAFLLLIVLLFVYLLRVGSVLISWFLQPSGSPYLVSGMKNAKSFRRITQDPAKKGSITVLRSKNEYDGLEFTYSTWMYIDDLDYNKGKLKHVFYKGSENLTERKPMPNCAPGLFLKDTNGTKPELLLLMNSFKTLHEEISVKEIPLNKWFNVIIRMEGLALDIYVNGTVAARKVFDQVPKQNYGDVFVNAQGGYSGMQSSLRYFNKALTSMEIIDIVKDGPSLKMDGDLRNFPPYFSMRWYTSNAEQAI</sequence>
<dbReference type="InterPro" id="IPR013320">
    <property type="entry name" value="ConA-like_dom_sf"/>
</dbReference>
<dbReference type="Gene3D" id="2.60.120.200">
    <property type="match status" value="1"/>
</dbReference>
<organism evidence="2">
    <name type="scientific">viral metagenome</name>
    <dbReference type="NCBI Taxonomy" id="1070528"/>
    <lineage>
        <taxon>unclassified sequences</taxon>
        <taxon>metagenomes</taxon>
        <taxon>organismal metagenomes</taxon>
    </lineage>
</organism>
<evidence type="ECO:0000256" key="1">
    <source>
        <dbReference type="SAM" id="Phobius"/>
    </source>
</evidence>
<dbReference type="SUPFAM" id="SSF49899">
    <property type="entry name" value="Concanavalin A-like lectins/glucanases"/>
    <property type="match status" value="1"/>
</dbReference>
<protein>
    <recommendedName>
        <fullName evidence="3">Lectin/glucanase superfamily protein</fullName>
    </recommendedName>
</protein>
<proteinExistence type="predicted"/>
<feature type="transmembrane region" description="Helical" evidence="1">
    <location>
        <begin position="42"/>
        <end position="67"/>
    </location>
</feature>
<evidence type="ECO:0008006" key="3">
    <source>
        <dbReference type="Google" id="ProtNLM"/>
    </source>
</evidence>